<dbReference type="EMBL" id="CP065592">
    <property type="protein sequence ID" value="QPQ55270.1"/>
    <property type="molecule type" value="Genomic_DNA"/>
</dbReference>
<evidence type="ECO:0000313" key="3">
    <source>
        <dbReference type="Proteomes" id="UP000594873"/>
    </source>
</evidence>
<evidence type="ECO:0000313" key="2">
    <source>
        <dbReference type="EMBL" id="QPQ55270.1"/>
    </source>
</evidence>
<evidence type="ECO:0000256" key="1">
    <source>
        <dbReference type="SAM" id="SignalP"/>
    </source>
</evidence>
<keyword evidence="3" id="KW-1185">Reference proteome</keyword>
<proteinExistence type="predicted"/>
<dbReference type="Proteomes" id="UP000594873">
    <property type="component" value="Chromosome"/>
</dbReference>
<dbReference type="KEGG" id="sflv:IC614_01230"/>
<organism evidence="2 3">
    <name type="scientific">Allosphingosinicella flava</name>
    <dbReference type="NCBI Taxonomy" id="2771430"/>
    <lineage>
        <taxon>Bacteria</taxon>
        <taxon>Pseudomonadati</taxon>
        <taxon>Pseudomonadota</taxon>
        <taxon>Alphaproteobacteria</taxon>
        <taxon>Sphingomonadales</taxon>
        <taxon>Sphingomonadaceae</taxon>
        <taxon>Allosphingosinicella</taxon>
    </lineage>
</organism>
<accession>A0A7T2LM67</accession>
<keyword evidence="1" id="KW-0732">Signal</keyword>
<feature type="signal peptide" evidence="1">
    <location>
        <begin position="1"/>
        <end position="24"/>
    </location>
</feature>
<feature type="chain" id="PRO_5032614529" description="Spore coat protein U domain-containing protein" evidence="1">
    <location>
        <begin position="25"/>
        <end position="155"/>
    </location>
</feature>
<dbReference type="AlphaFoldDB" id="A0A7T2LM67"/>
<dbReference type="RefSeq" id="WP_200971945.1">
    <property type="nucleotide sequence ID" value="NZ_CP065592.1"/>
</dbReference>
<evidence type="ECO:0008006" key="4">
    <source>
        <dbReference type="Google" id="ProtNLM"/>
    </source>
</evidence>
<gene>
    <name evidence="2" type="ORF">IC614_01230</name>
</gene>
<protein>
    <recommendedName>
        <fullName evidence="4">Spore coat protein U domain-containing protein</fullName>
    </recommendedName>
</protein>
<reference evidence="2 3" key="1">
    <citation type="submission" date="2020-11" db="EMBL/GenBank/DDBJ databases">
        <title>Genome seq and assembly of Sphingosinicella sp.</title>
        <authorList>
            <person name="Chhetri G."/>
        </authorList>
    </citation>
    <scope>NUCLEOTIDE SEQUENCE [LARGE SCALE GENOMIC DNA]</scope>
    <source>
        <strain evidence="2 3">UDD2</strain>
    </source>
</reference>
<sequence>MASNLHKSAAALIAAISIAAPAQAENVTFSAALVNSCVLSLSVPGTLAATSDGTTMTSETGGGLPATMTLVAVGAAPTVNFAAPSLSGPSASTSGATTQIRYTSLQGANQAYTSGTSSRAAGALLDTFTVHSRVTNNAGFTTGTYTVTTVVTCQQ</sequence>
<name>A0A7T2LM67_9SPHN</name>